<evidence type="ECO:0000256" key="1">
    <source>
        <dbReference type="SAM" id="SignalP"/>
    </source>
</evidence>
<protein>
    <recommendedName>
        <fullName evidence="4">Thermonuclease family protein</fullName>
    </recommendedName>
</protein>
<dbReference type="SUPFAM" id="SSF50199">
    <property type="entry name" value="Staphylococcal nuclease"/>
    <property type="match status" value="1"/>
</dbReference>
<dbReference type="AlphaFoldDB" id="A0A5M6ZIB1"/>
<dbReference type="RefSeq" id="WP_150022822.1">
    <property type="nucleotide sequence ID" value="NZ_VWOJ01000002.1"/>
</dbReference>
<dbReference type="Proteomes" id="UP000325122">
    <property type="component" value="Unassembled WGS sequence"/>
</dbReference>
<keyword evidence="3" id="KW-1185">Reference proteome</keyword>
<evidence type="ECO:0000313" key="2">
    <source>
        <dbReference type="EMBL" id="KAA5803554.1"/>
    </source>
</evidence>
<gene>
    <name evidence="2" type="ORF">F1654_07045</name>
</gene>
<dbReference type="Gene3D" id="2.40.50.90">
    <property type="match status" value="1"/>
</dbReference>
<name>A0A5M6ZIB1_9PROT</name>
<dbReference type="PROSITE" id="PS51257">
    <property type="entry name" value="PROKAR_LIPOPROTEIN"/>
    <property type="match status" value="1"/>
</dbReference>
<dbReference type="EMBL" id="VWOJ01000002">
    <property type="protein sequence ID" value="KAA5803554.1"/>
    <property type="molecule type" value="Genomic_DNA"/>
</dbReference>
<evidence type="ECO:0000313" key="3">
    <source>
        <dbReference type="Proteomes" id="UP000325122"/>
    </source>
</evidence>
<feature type="chain" id="PRO_5024276039" description="Thermonuclease family protein" evidence="1">
    <location>
        <begin position="23"/>
        <end position="277"/>
    </location>
</feature>
<comment type="caution">
    <text evidence="2">The sequence shown here is derived from an EMBL/GenBank/DDBJ whole genome shotgun (WGS) entry which is preliminary data.</text>
</comment>
<accession>A0A5M6ZIB1</accession>
<organism evidence="2 3">
    <name type="scientific">Alkalicaulis satelles</name>
    <dbReference type="NCBI Taxonomy" id="2609175"/>
    <lineage>
        <taxon>Bacteria</taxon>
        <taxon>Pseudomonadati</taxon>
        <taxon>Pseudomonadota</taxon>
        <taxon>Alphaproteobacteria</taxon>
        <taxon>Maricaulales</taxon>
        <taxon>Maricaulaceae</taxon>
        <taxon>Alkalicaulis</taxon>
    </lineage>
</organism>
<sequence>MAQRVRVCVGAMLAALMLAACGERSVEDAPVLARGAGDASSGHAFTLAGADGTDARVILAGIVTPGADMSPEAATAARAHLEALLDEAGGSLALLPAASGDSLDRYGRLQARAVFPRSGARVELGESLLDAGWALVWPRQGLDLPYADLMAREAEARREGRGAWGLGAFAIRDSDPDRLAQFLDSAQIVEGRVTSTGEARNGRVFLNFGADWRTDFTAAATRASRNRFEQAGVQLETLDGAVVRVRGWVYEENGPMIALTHPAQLEILDAPEPRTLR</sequence>
<proteinExistence type="predicted"/>
<feature type="signal peptide" evidence="1">
    <location>
        <begin position="1"/>
        <end position="22"/>
    </location>
</feature>
<evidence type="ECO:0008006" key="4">
    <source>
        <dbReference type="Google" id="ProtNLM"/>
    </source>
</evidence>
<dbReference type="InterPro" id="IPR035437">
    <property type="entry name" value="SNase_OB-fold_sf"/>
</dbReference>
<keyword evidence="1" id="KW-0732">Signal</keyword>
<reference evidence="2 3" key="1">
    <citation type="submission" date="2019-09" db="EMBL/GenBank/DDBJ databases">
        <authorList>
            <person name="Kevbrin V."/>
            <person name="Grouzdev D.S."/>
        </authorList>
    </citation>
    <scope>NUCLEOTIDE SEQUENCE [LARGE SCALE GENOMIC DNA]</scope>
    <source>
        <strain evidence="2 3">G-192</strain>
    </source>
</reference>